<keyword evidence="1" id="KW-0805">Transcription regulation</keyword>
<dbReference type="RefSeq" id="WP_013656059.1">
    <property type="nucleotide sequence ID" value="NC_015275.1"/>
</dbReference>
<dbReference type="InterPro" id="IPR020449">
    <property type="entry name" value="Tscrpt_reg_AraC-type_HTH"/>
</dbReference>
<evidence type="ECO:0000313" key="6">
    <source>
        <dbReference type="Proteomes" id="UP000008467"/>
    </source>
</evidence>
<proteinExistence type="predicted"/>
<dbReference type="Gene3D" id="1.10.10.60">
    <property type="entry name" value="Homeodomain-like"/>
    <property type="match status" value="2"/>
</dbReference>
<protein>
    <submittedName>
        <fullName evidence="5">Transcriptional regulator, AraC family</fullName>
    </submittedName>
</protein>
<reference evidence="5 6" key="1">
    <citation type="journal article" date="2011" name="J. Bacteriol.">
        <title>Complete genome sequence of the cellulose-degrading bacterium Cellulosilyticum lentocellum.</title>
        <authorList>
            <consortium name="US DOE Joint Genome Institute"/>
            <person name="Miller D.A."/>
            <person name="Suen G."/>
            <person name="Bruce D."/>
            <person name="Copeland A."/>
            <person name="Cheng J.F."/>
            <person name="Detter C."/>
            <person name="Goodwin L.A."/>
            <person name="Han C.S."/>
            <person name="Hauser L.J."/>
            <person name="Land M.L."/>
            <person name="Lapidus A."/>
            <person name="Lucas S."/>
            <person name="Meincke L."/>
            <person name="Pitluck S."/>
            <person name="Tapia R."/>
            <person name="Teshima H."/>
            <person name="Woyke T."/>
            <person name="Fox B.G."/>
            <person name="Angert E.R."/>
            <person name="Currie C.R."/>
        </authorList>
    </citation>
    <scope>NUCLEOTIDE SEQUENCE [LARGE SCALE GENOMIC DNA]</scope>
    <source>
        <strain evidence="6">ATCC 49066 / DSM 5427 / NCIMB 11756 / RHM5</strain>
    </source>
</reference>
<dbReference type="Proteomes" id="UP000008467">
    <property type="component" value="Chromosome"/>
</dbReference>
<gene>
    <name evidence="5" type="ordered locus">Clole_1028</name>
</gene>
<dbReference type="PANTHER" id="PTHR43280">
    <property type="entry name" value="ARAC-FAMILY TRANSCRIPTIONAL REGULATOR"/>
    <property type="match status" value="1"/>
</dbReference>
<dbReference type="GO" id="GO:0003700">
    <property type="term" value="F:DNA-binding transcription factor activity"/>
    <property type="evidence" value="ECO:0007669"/>
    <property type="project" value="InterPro"/>
</dbReference>
<dbReference type="SUPFAM" id="SSF46689">
    <property type="entry name" value="Homeodomain-like"/>
    <property type="match status" value="2"/>
</dbReference>
<feature type="domain" description="HTH araC/xylS-type" evidence="4">
    <location>
        <begin position="191"/>
        <end position="289"/>
    </location>
</feature>
<evidence type="ECO:0000256" key="2">
    <source>
        <dbReference type="ARBA" id="ARBA00023125"/>
    </source>
</evidence>
<organism evidence="5 6">
    <name type="scientific">Cellulosilyticum lentocellum (strain ATCC 49066 / DSM 5427 / NCIMB 11756 / RHM5)</name>
    <name type="common">Clostridium lentocellum</name>
    <dbReference type="NCBI Taxonomy" id="642492"/>
    <lineage>
        <taxon>Bacteria</taxon>
        <taxon>Bacillati</taxon>
        <taxon>Bacillota</taxon>
        <taxon>Clostridia</taxon>
        <taxon>Lachnospirales</taxon>
        <taxon>Cellulosilyticaceae</taxon>
        <taxon>Cellulosilyticum</taxon>
    </lineage>
</organism>
<dbReference type="eggNOG" id="COG2207">
    <property type="taxonomic scope" value="Bacteria"/>
</dbReference>
<dbReference type="Pfam" id="PF12833">
    <property type="entry name" value="HTH_18"/>
    <property type="match status" value="1"/>
</dbReference>
<dbReference type="EMBL" id="CP002582">
    <property type="protein sequence ID" value="ADZ82760.1"/>
    <property type="molecule type" value="Genomic_DNA"/>
</dbReference>
<dbReference type="STRING" id="642492.Clole_1028"/>
<dbReference type="InterPro" id="IPR018060">
    <property type="entry name" value="HTH_AraC"/>
</dbReference>
<keyword evidence="6" id="KW-1185">Reference proteome</keyword>
<dbReference type="AlphaFoldDB" id="F2JRF1"/>
<dbReference type="HOGENOM" id="CLU_000445_88_14_9"/>
<evidence type="ECO:0000313" key="5">
    <source>
        <dbReference type="EMBL" id="ADZ82760.1"/>
    </source>
</evidence>
<evidence type="ECO:0000256" key="1">
    <source>
        <dbReference type="ARBA" id="ARBA00023015"/>
    </source>
</evidence>
<keyword evidence="3" id="KW-0804">Transcription</keyword>
<dbReference type="KEGG" id="cle:Clole_1028"/>
<evidence type="ECO:0000259" key="4">
    <source>
        <dbReference type="PROSITE" id="PS01124"/>
    </source>
</evidence>
<dbReference type="PANTHER" id="PTHR43280:SF17">
    <property type="entry name" value="ARAC-TYPE DNA-BINDING DOMAIN-CONTAINING PROTEIN"/>
    <property type="match status" value="1"/>
</dbReference>
<name>F2JRF1_CELLD</name>
<accession>F2JRF1</accession>
<dbReference type="PRINTS" id="PR00032">
    <property type="entry name" value="HTHARAC"/>
</dbReference>
<sequence length="303" mass="34776">MGFLDSISPNHISSNFNIKSLNINTHLLGCCNRLSVVIIEKGIGSVLINEQVISIASPMIICLNETERLHFTSASNLMGKVISFHPNVIKDYFTLENIRTLDHSFSVEDIRYIMSLSIFFRRSKNYAGHLSTSEPVLKHLNKLLETILGVAEQPLLLSLRLSELLTYIEHLVKTYSILSESLITETSFEVKDVLLYLHNNYKQKITIPDLSRHFHVNRTTLSDRFYEATGETIITYLNKHRINLSAIFLRESTLSISDIADEVGFNDTAYFAKLFRKYMHHTPSGYRQRYYALSQLHKVDEKG</sequence>
<evidence type="ECO:0000256" key="3">
    <source>
        <dbReference type="ARBA" id="ARBA00023163"/>
    </source>
</evidence>
<dbReference type="PROSITE" id="PS01124">
    <property type="entry name" value="HTH_ARAC_FAMILY_2"/>
    <property type="match status" value="1"/>
</dbReference>
<dbReference type="InterPro" id="IPR009057">
    <property type="entry name" value="Homeodomain-like_sf"/>
</dbReference>
<dbReference type="GO" id="GO:0043565">
    <property type="term" value="F:sequence-specific DNA binding"/>
    <property type="evidence" value="ECO:0007669"/>
    <property type="project" value="InterPro"/>
</dbReference>
<dbReference type="SMART" id="SM00342">
    <property type="entry name" value="HTH_ARAC"/>
    <property type="match status" value="1"/>
</dbReference>
<keyword evidence="2" id="KW-0238">DNA-binding</keyword>